<evidence type="ECO:0000256" key="4">
    <source>
        <dbReference type="ARBA" id="ARBA00048073"/>
    </source>
</evidence>
<dbReference type="EMBL" id="UFQT01000235">
    <property type="protein sequence ID" value="SSX22180.1"/>
    <property type="molecule type" value="Genomic_DNA"/>
</dbReference>
<dbReference type="SUPFAM" id="SSF110857">
    <property type="entry name" value="Gamma-glutamyl cyclotransferase-like"/>
    <property type="match status" value="1"/>
</dbReference>
<dbReference type="PANTHER" id="PTHR12192:SF26">
    <property type="entry name" value="GLUTATHIONE-SPECIFIC GAMMA-GLUTAMYLCYCLOTRANSFERASE 1"/>
    <property type="match status" value="1"/>
</dbReference>
<proteinExistence type="inferred from homology"/>
<dbReference type="InterPro" id="IPR036568">
    <property type="entry name" value="GGCT-like_sf"/>
</dbReference>
<dbReference type="GO" id="GO:0006751">
    <property type="term" value="P:glutathione catabolic process"/>
    <property type="evidence" value="ECO:0007669"/>
    <property type="project" value="InterPro"/>
</dbReference>
<evidence type="ECO:0000256" key="1">
    <source>
        <dbReference type="ARBA" id="ARBA00009662"/>
    </source>
</evidence>
<dbReference type="VEuPathDB" id="VectorBase:CSON006243"/>
<dbReference type="GO" id="GO:0005737">
    <property type="term" value="C:cytoplasm"/>
    <property type="evidence" value="ECO:0007669"/>
    <property type="project" value="TreeGrafter"/>
</dbReference>
<sequence>MDTAQLLELFDINENILSDVKPNSNKNIQNVTSISTEETPTAWVFGYGSLCYYPGFEYEKCVLGYIRGYVRRFWQGNTTHRGVPGKPGVVATLVEDNEGITWGCAYKITGNLALEYLKQRECTLGGYVTEMTNFYPRYATDSSGCGGESISALLYIATPTNEHWIGELSEEKLAEMIVESRGPSGHNVEYLIRLVIFMRDELPGIHDEHLFKLDRLVKKYIKSKNMCLSECMGPPKPKIKRDLNGNAPQRPITFEHTSRVPSKRLRCLKI</sequence>
<evidence type="ECO:0000313" key="5">
    <source>
        <dbReference type="EMBL" id="SSX01803.1"/>
    </source>
</evidence>
<dbReference type="GO" id="GO:0061928">
    <property type="term" value="F:glutathione specific gamma-glutamylcyclotransferase activity"/>
    <property type="evidence" value="ECO:0007669"/>
    <property type="project" value="UniProtKB-EC"/>
</dbReference>
<dbReference type="EC" id="4.3.2.7" evidence="2"/>
<dbReference type="InterPro" id="IPR013024">
    <property type="entry name" value="GGCT-like"/>
</dbReference>
<dbReference type="Pfam" id="PF04752">
    <property type="entry name" value="ChaC"/>
    <property type="match status" value="1"/>
</dbReference>
<dbReference type="CDD" id="cd06661">
    <property type="entry name" value="GGCT_like"/>
    <property type="match status" value="1"/>
</dbReference>
<name>A0A336KG26_CULSO</name>
<accession>A0A336KG26</accession>
<dbReference type="Gene3D" id="3.10.490.10">
    <property type="entry name" value="Gamma-glutamyl cyclotransferase-like"/>
    <property type="match status" value="1"/>
</dbReference>
<evidence type="ECO:0000256" key="3">
    <source>
        <dbReference type="ARBA" id="ARBA00023239"/>
    </source>
</evidence>
<keyword evidence="3" id="KW-0456">Lyase</keyword>
<comment type="catalytic activity">
    <reaction evidence="4">
        <text>glutathione = L-cysteinylglycine + 5-oxo-L-proline</text>
        <dbReference type="Rhea" id="RHEA:47724"/>
        <dbReference type="ChEBI" id="CHEBI:57925"/>
        <dbReference type="ChEBI" id="CHEBI:58402"/>
        <dbReference type="ChEBI" id="CHEBI:61694"/>
        <dbReference type="EC" id="4.3.2.7"/>
    </reaction>
</comment>
<dbReference type="EMBL" id="UFQS01000235">
    <property type="protein sequence ID" value="SSX01803.1"/>
    <property type="molecule type" value="Genomic_DNA"/>
</dbReference>
<organism evidence="5">
    <name type="scientific">Culicoides sonorensis</name>
    <name type="common">Biting midge</name>
    <dbReference type="NCBI Taxonomy" id="179676"/>
    <lineage>
        <taxon>Eukaryota</taxon>
        <taxon>Metazoa</taxon>
        <taxon>Ecdysozoa</taxon>
        <taxon>Arthropoda</taxon>
        <taxon>Hexapoda</taxon>
        <taxon>Insecta</taxon>
        <taxon>Pterygota</taxon>
        <taxon>Neoptera</taxon>
        <taxon>Endopterygota</taxon>
        <taxon>Diptera</taxon>
        <taxon>Nematocera</taxon>
        <taxon>Chironomoidea</taxon>
        <taxon>Ceratopogonidae</taxon>
        <taxon>Ceratopogoninae</taxon>
        <taxon>Culicoides</taxon>
        <taxon>Monoculicoides</taxon>
    </lineage>
</organism>
<dbReference type="PANTHER" id="PTHR12192">
    <property type="entry name" value="CATION TRANSPORT PROTEIN CHAC-RELATED"/>
    <property type="match status" value="1"/>
</dbReference>
<comment type="similarity">
    <text evidence="1">Belongs to the gamma-glutamylcyclotransferase family. ChaC subfamily.</text>
</comment>
<protein>
    <recommendedName>
        <fullName evidence="2">glutathione-specific gamma-glutamylcyclotransferase</fullName>
        <ecNumber evidence="2">4.3.2.7</ecNumber>
    </recommendedName>
</protein>
<evidence type="ECO:0000256" key="2">
    <source>
        <dbReference type="ARBA" id="ARBA00012344"/>
    </source>
</evidence>
<reference evidence="6" key="2">
    <citation type="submission" date="2018-07" db="EMBL/GenBank/DDBJ databases">
        <authorList>
            <person name="Quirk P.G."/>
            <person name="Krulwich T.A."/>
        </authorList>
    </citation>
    <scope>NUCLEOTIDE SEQUENCE</scope>
</reference>
<dbReference type="OMA" id="EVPAHFK"/>
<evidence type="ECO:0000313" key="6">
    <source>
        <dbReference type="EMBL" id="SSX22180.1"/>
    </source>
</evidence>
<dbReference type="InterPro" id="IPR006840">
    <property type="entry name" value="ChaC"/>
</dbReference>
<gene>
    <name evidence="5" type="primary">CSON006243</name>
</gene>
<reference evidence="5" key="1">
    <citation type="submission" date="2018-04" db="EMBL/GenBank/DDBJ databases">
        <authorList>
            <person name="Go L.Y."/>
            <person name="Mitchell J.A."/>
        </authorList>
    </citation>
    <scope>NUCLEOTIDE SEQUENCE</scope>
    <source>
        <tissue evidence="5">Whole organism</tissue>
    </source>
</reference>
<dbReference type="AlphaFoldDB" id="A0A336KG26"/>